<keyword evidence="2" id="KW-1133">Transmembrane helix</keyword>
<evidence type="ECO:0000256" key="1">
    <source>
        <dbReference type="SAM" id="MobiDB-lite"/>
    </source>
</evidence>
<keyword evidence="2" id="KW-0812">Transmembrane</keyword>
<evidence type="ECO:0000313" key="4">
    <source>
        <dbReference type="Proteomes" id="UP000284842"/>
    </source>
</evidence>
<feature type="region of interest" description="Disordered" evidence="1">
    <location>
        <begin position="232"/>
        <end position="278"/>
    </location>
</feature>
<keyword evidence="4" id="KW-1185">Reference proteome</keyword>
<accession>A0A409YY00</accession>
<feature type="transmembrane region" description="Helical" evidence="2">
    <location>
        <begin position="125"/>
        <end position="145"/>
    </location>
</feature>
<dbReference type="EMBL" id="NHTK01000317">
    <property type="protein sequence ID" value="PPR07887.1"/>
    <property type="molecule type" value="Genomic_DNA"/>
</dbReference>
<evidence type="ECO:0000313" key="3">
    <source>
        <dbReference type="EMBL" id="PPR07887.1"/>
    </source>
</evidence>
<feature type="transmembrane region" description="Helical" evidence="2">
    <location>
        <begin position="94"/>
        <end position="113"/>
    </location>
</feature>
<proteinExistence type="predicted"/>
<dbReference type="OrthoDB" id="3226582at2759"/>
<organism evidence="3 4">
    <name type="scientific">Panaeolus cyanescens</name>
    <dbReference type="NCBI Taxonomy" id="181874"/>
    <lineage>
        <taxon>Eukaryota</taxon>
        <taxon>Fungi</taxon>
        <taxon>Dikarya</taxon>
        <taxon>Basidiomycota</taxon>
        <taxon>Agaricomycotina</taxon>
        <taxon>Agaricomycetes</taxon>
        <taxon>Agaricomycetidae</taxon>
        <taxon>Agaricales</taxon>
        <taxon>Agaricineae</taxon>
        <taxon>Galeropsidaceae</taxon>
        <taxon>Panaeolus</taxon>
    </lineage>
</organism>
<protein>
    <submittedName>
        <fullName evidence="3">Uncharacterized protein</fullName>
    </submittedName>
</protein>
<keyword evidence="2" id="KW-0472">Membrane</keyword>
<sequence length="278" mass="30841">MRRSDVDAGLSWGNRSLSGYVGAFLFESFLYGMYFMTFGFCMYTLYVNRRTMLWPLGVAAVLMFAISTTDIIISVHMLLHYIIHGRSVPVGNSYPKYILFITNNVIADCLLLYRCYMVWSRSKRIVVVPALLLLASTVWGYISTISTSARDRERLSVYLWLTLGLNVAITAVTESGAIYSLYTLLCLTVNSVVLDVGLVQVVGLVPTLIIVQVGLGRSVQDIDSTVAMHRTERRSSSTPVLDTIFSSSGSRTAPNTAPHTPMDTNIQLPRNDQSTNPV</sequence>
<evidence type="ECO:0000256" key="2">
    <source>
        <dbReference type="SAM" id="Phobius"/>
    </source>
</evidence>
<comment type="caution">
    <text evidence="3">The sequence shown here is derived from an EMBL/GenBank/DDBJ whole genome shotgun (WGS) entry which is preliminary data.</text>
</comment>
<dbReference type="Proteomes" id="UP000284842">
    <property type="component" value="Unassembled WGS sequence"/>
</dbReference>
<gene>
    <name evidence="3" type="ORF">CVT24_005624</name>
</gene>
<feature type="transmembrane region" description="Helical" evidence="2">
    <location>
        <begin position="20"/>
        <end position="46"/>
    </location>
</feature>
<name>A0A409YY00_9AGAR</name>
<feature type="compositionally biased region" description="Polar residues" evidence="1">
    <location>
        <begin position="236"/>
        <end position="278"/>
    </location>
</feature>
<feature type="transmembrane region" description="Helical" evidence="2">
    <location>
        <begin position="192"/>
        <end position="215"/>
    </location>
</feature>
<dbReference type="InParanoid" id="A0A409YY00"/>
<reference evidence="3 4" key="1">
    <citation type="journal article" date="2018" name="Evol. Lett.">
        <title>Horizontal gene cluster transfer increased hallucinogenic mushroom diversity.</title>
        <authorList>
            <person name="Reynolds H.T."/>
            <person name="Vijayakumar V."/>
            <person name="Gluck-Thaler E."/>
            <person name="Korotkin H.B."/>
            <person name="Matheny P.B."/>
            <person name="Slot J.C."/>
        </authorList>
    </citation>
    <scope>NUCLEOTIDE SEQUENCE [LARGE SCALE GENOMIC DNA]</scope>
    <source>
        <strain evidence="3 4">2629</strain>
    </source>
</reference>
<feature type="transmembrane region" description="Helical" evidence="2">
    <location>
        <begin position="157"/>
        <end position="185"/>
    </location>
</feature>
<dbReference type="AlphaFoldDB" id="A0A409YY00"/>
<feature type="transmembrane region" description="Helical" evidence="2">
    <location>
        <begin position="53"/>
        <end position="82"/>
    </location>
</feature>